<keyword evidence="3" id="KW-0505">Motor protein</keyword>
<dbReference type="AlphaFoldDB" id="A0A9W8I4W6"/>
<proteinExistence type="predicted"/>
<evidence type="ECO:0000256" key="2">
    <source>
        <dbReference type="ARBA" id="ARBA00022840"/>
    </source>
</evidence>
<feature type="region of interest" description="Disordered" evidence="4">
    <location>
        <begin position="143"/>
        <end position="171"/>
    </location>
</feature>
<name>A0A9W8I4W6_9FUNG</name>
<dbReference type="Proteomes" id="UP001139887">
    <property type="component" value="Unassembled WGS sequence"/>
</dbReference>
<evidence type="ECO:0000256" key="1">
    <source>
        <dbReference type="ARBA" id="ARBA00022741"/>
    </source>
</evidence>
<dbReference type="SUPFAM" id="SSF49879">
    <property type="entry name" value="SMAD/FHA domain"/>
    <property type="match status" value="1"/>
</dbReference>
<dbReference type="GO" id="GO:0005524">
    <property type="term" value="F:ATP binding"/>
    <property type="evidence" value="ECO:0007669"/>
    <property type="project" value="UniProtKB-KW"/>
</dbReference>
<keyword evidence="2" id="KW-0067">ATP-binding</keyword>
<feature type="region of interest" description="Disordered" evidence="4">
    <location>
        <begin position="731"/>
        <end position="777"/>
    </location>
</feature>
<dbReference type="Pfam" id="PF00498">
    <property type="entry name" value="FHA"/>
    <property type="match status" value="1"/>
</dbReference>
<evidence type="ECO:0000313" key="7">
    <source>
        <dbReference type="Proteomes" id="UP001139887"/>
    </source>
</evidence>
<protein>
    <recommendedName>
        <fullName evidence="5">FHA domain-containing protein</fullName>
    </recommendedName>
</protein>
<dbReference type="OrthoDB" id="3176171at2759"/>
<comment type="caution">
    <text evidence="6">The sequence shown here is derived from an EMBL/GenBank/DDBJ whole genome shotgun (WGS) entry which is preliminary data.</text>
</comment>
<evidence type="ECO:0000313" key="6">
    <source>
        <dbReference type="EMBL" id="KAJ2844937.1"/>
    </source>
</evidence>
<accession>A0A9W8I4W6</accession>
<dbReference type="InterPro" id="IPR008984">
    <property type="entry name" value="SMAD_FHA_dom_sf"/>
</dbReference>
<feature type="compositionally biased region" description="Polar residues" evidence="4">
    <location>
        <begin position="147"/>
        <end position="171"/>
    </location>
</feature>
<dbReference type="PANTHER" id="PTHR47117:SF10">
    <property type="entry name" value="KINESIN-LIKE PROTEIN KIF1B"/>
    <property type="match status" value="1"/>
</dbReference>
<feature type="region of interest" description="Disordered" evidence="4">
    <location>
        <begin position="95"/>
        <end position="116"/>
    </location>
</feature>
<sequence>MSECLVYNIKPGTTLVGSGDDVDEDNNADIKLGGDVAPRHCFFDYDIDTGVLQVHPLNDNLVLVNGQRISQPMQLKSGYRIIIGSSFVFRLNHPQQARRERRMEQSAADDSDQTRISVHSMMGESDEYTVDWRYAWNEAHPDYVDSLDTSQTGRYSPSTWSDTQSEVSETTSSALTGNGLQQQQQHYTHLYGAETSLGGSNSAGSVAGIRPSSQLSMRRNMGLVSRPRRDSVASEAGGSLSLQQTTASAWIPRRRSRGQTLSTAYGANAPASPLLGHRGGNAHSLHHDSGSIRFPRRSALKSASNMPTQALRPLSIGESRERLFYERRLARLVIRKWQRYKLVKVGEQMLRNAIHIKEANVISKELGQKVVYQFAIIRGGAELFPESPLEPDALPALLSEDWDTISLNEANSTGTTQAAEPWRFKALDNPSSESTMPQAVVKVLDIAHACWYVWSIGDFLSRLDKMRRLSTVKGSYRAHLVLDPFHANPAPQYSCIGTATYPIWPGERSYSAKIDAPVTDLLTGLEQGRTLGSLAALPIRNRDAASAGGRLRSGVPSEVKAWRVIVHIKSLHGVSETEMTNVHCRLRLARIPGLLSSMRSDKPLISPILSPILSPSQPPNNLPQLPTSACILDLTNDTHNDYDNRPSSPVLVSSSIEQASRVNRPISGFGDGPVNIAFRQQWTVDMLTEDTCVVIEFFADLQPPALHRAFHEDVQIEESLRAHAPLSNAAVAATGRKNRPQIRKWTPQHVVPSEAAESWHNHTDTNNEEEEGGMLSA</sequence>
<gene>
    <name evidence="6" type="ORF">IWW36_004988</name>
</gene>
<keyword evidence="7" id="KW-1185">Reference proteome</keyword>
<keyword evidence="1" id="KW-0547">Nucleotide-binding</keyword>
<feature type="domain" description="FHA" evidence="5">
    <location>
        <begin position="14"/>
        <end position="69"/>
    </location>
</feature>
<dbReference type="InterPro" id="IPR000253">
    <property type="entry name" value="FHA_dom"/>
</dbReference>
<evidence type="ECO:0000259" key="5">
    <source>
        <dbReference type="PROSITE" id="PS50006"/>
    </source>
</evidence>
<dbReference type="PANTHER" id="PTHR47117">
    <property type="entry name" value="STAR-RELATED LIPID TRANSFER PROTEIN 9"/>
    <property type="match status" value="1"/>
</dbReference>
<feature type="compositionally biased region" description="Acidic residues" evidence="4">
    <location>
        <begin position="766"/>
        <end position="777"/>
    </location>
</feature>
<dbReference type="Gene3D" id="2.60.200.20">
    <property type="match status" value="1"/>
</dbReference>
<dbReference type="PROSITE" id="PS50006">
    <property type="entry name" value="FHA_DOMAIN"/>
    <property type="match status" value="1"/>
</dbReference>
<organism evidence="6 7">
    <name type="scientific">Coemansia brasiliensis</name>
    <dbReference type="NCBI Taxonomy" id="2650707"/>
    <lineage>
        <taxon>Eukaryota</taxon>
        <taxon>Fungi</taxon>
        <taxon>Fungi incertae sedis</taxon>
        <taxon>Zoopagomycota</taxon>
        <taxon>Kickxellomycotina</taxon>
        <taxon>Kickxellomycetes</taxon>
        <taxon>Kickxellales</taxon>
        <taxon>Kickxellaceae</taxon>
        <taxon>Coemansia</taxon>
    </lineage>
</organism>
<feature type="non-terminal residue" evidence="6">
    <location>
        <position position="777"/>
    </location>
</feature>
<evidence type="ECO:0000256" key="3">
    <source>
        <dbReference type="ARBA" id="ARBA00023175"/>
    </source>
</evidence>
<evidence type="ECO:0000256" key="4">
    <source>
        <dbReference type="SAM" id="MobiDB-lite"/>
    </source>
</evidence>
<reference evidence="6" key="1">
    <citation type="submission" date="2022-07" db="EMBL/GenBank/DDBJ databases">
        <title>Phylogenomic reconstructions and comparative analyses of Kickxellomycotina fungi.</title>
        <authorList>
            <person name="Reynolds N.K."/>
            <person name="Stajich J.E."/>
            <person name="Barry K."/>
            <person name="Grigoriev I.V."/>
            <person name="Crous P."/>
            <person name="Smith M.E."/>
        </authorList>
    </citation>
    <scope>NUCLEOTIDE SEQUENCE</scope>
    <source>
        <strain evidence="6">NRRL 1566</strain>
    </source>
</reference>
<dbReference type="EMBL" id="JANBUW010000941">
    <property type="protein sequence ID" value="KAJ2844937.1"/>
    <property type="molecule type" value="Genomic_DNA"/>
</dbReference>